<protein>
    <submittedName>
        <fullName evidence="3">Uncharacterized protein</fullName>
    </submittedName>
</protein>
<keyword evidence="1" id="KW-0812">Transmembrane</keyword>
<feature type="signal peptide" evidence="2">
    <location>
        <begin position="1"/>
        <end position="21"/>
    </location>
</feature>
<reference evidence="3 4" key="1">
    <citation type="journal article" date="2024" name="BMC Genomics">
        <title>De novo assembly and annotation of Popillia japonica's genome with initial clues to its potential as an invasive pest.</title>
        <authorList>
            <person name="Cucini C."/>
            <person name="Boschi S."/>
            <person name="Funari R."/>
            <person name="Cardaioli E."/>
            <person name="Iannotti N."/>
            <person name="Marturano G."/>
            <person name="Paoli F."/>
            <person name="Bruttini M."/>
            <person name="Carapelli A."/>
            <person name="Frati F."/>
            <person name="Nardi F."/>
        </authorList>
    </citation>
    <scope>NUCLEOTIDE SEQUENCE [LARGE SCALE GENOMIC DNA]</scope>
    <source>
        <strain evidence="3">DMR45628</strain>
    </source>
</reference>
<evidence type="ECO:0000313" key="3">
    <source>
        <dbReference type="EMBL" id="KAK9712025.1"/>
    </source>
</evidence>
<organism evidence="3 4">
    <name type="scientific">Popillia japonica</name>
    <name type="common">Japanese beetle</name>
    <dbReference type="NCBI Taxonomy" id="7064"/>
    <lineage>
        <taxon>Eukaryota</taxon>
        <taxon>Metazoa</taxon>
        <taxon>Ecdysozoa</taxon>
        <taxon>Arthropoda</taxon>
        <taxon>Hexapoda</taxon>
        <taxon>Insecta</taxon>
        <taxon>Pterygota</taxon>
        <taxon>Neoptera</taxon>
        <taxon>Endopterygota</taxon>
        <taxon>Coleoptera</taxon>
        <taxon>Polyphaga</taxon>
        <taxon>Scarabaeiformia</taxon>
        <taxon>Scarabaeidae</taxon>
        <taxon>Rutelinae</taxon>
        <taxon>Popillia</taxon>
    </lineage>
</organism>
<proteinExistence type="predicted"/>
<evidence type="ECO:0000256" key="1">
    <source>
        <dbReference type="SAM" id="Phobius"/>
    </source>
</evidence>
<keyword evidence="1" id="KW-1133">Transmembrane helix</keyword>
<feature type="transmembrane region" description="Helical" evidence="1">
    <location>
        <begin position="635"/>
        <end position="654"/>
    </location>
</feature>
<keyword evidence="1" id="KW-0472">Membrane</keyword>
<evidence type="ECO:0000313" key="4">
    <source>
        <dbReference type="Proteomes" id="UP001458880"/>
    </source>
</evidence>
<dbReference type="EMBL" id="JASPKY010000269">
    <property type="protein sequence ID" value="KAK9712025.1"/>
    <property type="molecule type" value="Genomic_DNA"/>
</dbReference>
<feature type="transmembrane region" description="Helical" evidence="1">
    <location>
        <begin position="697"/>
        <end position="713"/>
    </location>
</feature>
<feature type="transmembrane region" description="Helical" evidence="1">
    <location>
        <begin position="666"/>
        <end position="685"/>
    </location>
</feature>
<gene>
    <name evidence="3" type="ORF">QE152_g25112</name>
</gene>
<dbReference type="AlphaFoldDB" id="A0AAW1K1E5"/>
<keyword evidence="2" id="KW-0732">Signal</keyword>
<keyword evidence="4" id="KW-1185">Reference proteome</keyword>
<sequence>MIARNYLLSITVFLILDVTWSKQDDAWINSQIASDPRIQQLRRFAEIHQAKSDNKQPQEVFYLVADDDPRLEYPRLTLKNVSSCIITISGDLNASGYSIYLSNAYVLLFVRGKYIYFIIRGKLSKSCPILTWLNLLLYLQNPHFALARNLSWRNTHTVFNIWNPFRSGIVGFGVDKNLNFNTACFNFIYSNQTSHIDTTNQNIVAYIHEDFLQIIAEDMPETRTDGFIAFMYFTRNNVNNSYEGVGFRIPQYCNRNGIAPLKVYFDTLSQSNWTNFGSFRIPNDNITYSTCLIEQMSYISFDISTNRYYQSHESVEYCPPTLFKIGPSYMAEFEATALDRYRLSKSLYIDHNMRLLLGYCEPNSSFTFEISSYIPINISSLTTNQTMIMYRPLVDIPYTDYSNVNLRLNSDVTYIDVYLYILNIVALNAPQERMIPILIEGMKRLQSQVKYSNQISRLIMLMELIVEIKQRNEIVSDSEKSTFVVEYINPARNIIRNEIVSDSEKSTFVVEYINPARNIIGIALSSDNSIELLTSRYPTENVILDDNIDAIVQLSHYSNQGTGFITVAIFTDKFYYEQARVSETKIICLLQDVTFINYNTQYFDVYLKILDGSNNGFWHSYRIDEESYKKYRIRATVAMPFMLGLVWIVLASVMAPDPIISLVGWYLFYFIIPSQGFVLFIFMVLLDQETRCKWLELLRIKQGFVLFIFMVLLDQETRCKWLELLRIKKMF</sequence>
<dbReference type="Gene3D" id="1.20.1070.10">
    <property type="entry name" value="Rhodopsin 7-helix transmembrane proteins"/>
    <property type="match status" value="1"/>
</dbReference>
<feature type="chain" id="PRO_5043979649" evidence="2">
    <location>
        <begin position="22"/>
        <end position="731"/>
    </location>
</feature>
<evidence type="ECO:0000256" key="2">
    <source>
        <dbReference type="SAM" id="SignalP"/>
    </source>
</evidence>
<comment type="caution">
    <text evidence="3">The sequence shown here is derived from an EMBL/GenBank/DDBJ whole genome shotgun (WGS) entry which is preliminary data.</text>
</comment>
<name>A0AAW1K1E5_POPJA</name>
<dbReference type="Proteomes" id="UP001458880">
    <property type="component" value="Unassembled WGS sequence"/>
</dbReference>
<accession>A0AAW1K1E5</accession>